<evidence type="ECO:0000313" key="1">
    <source>
        <dbReference type="EMBL" id="VDD86955.1"/>
    </source>
</evidence>
<dbReference type="Proteomes" id="UP000274131">
    <property type="component" value="Unassembled WGS sequence"/>
</dbReference>
<accession>A0A0N4UXW1</accession>
<evidence type="ECO:0000313" key="2">
    <source>
        <dbReference type="Proteomes" id="UP000274131"/>
    </source>
</evidence>
<organism evidence="3">
    <name type="scientific">Enterobius vermicularis</name>
    <name type="common">Human pinworm</name>
    <dbReference type="NCBI Taxonomy" id="51028"/>
    <lineage>
        <taxon>Eukaryota</taxon>
        <taxon>Metazoa</taxon>
        <taxon>Ecdysozoa</taxon>
        <taxon>Nematoda</taxon>
        <taxon>Chromadorea</taxon>
        <taxon>Rhabditida</taxon>
        <taxon>Spirurina</taxon>
        <taxon>Oxyuridomorpha</taxon>
        <taxon>Oxyuroidea</taxon>
        <taxon>Oxyuridae</taxon>
        <taxon>Enterobius</taxon>
    </lineage>
</organism>
<sequence length="191" mass="21435">MQNPVAGVKVERWCLRGREGGWGYEADLCRAGSCTCDHFGYIRVPLFLPRTGKSSVFKSERLHTKCVEEGLSGLSKMIRSGLMIQNLGESVEVPHLANFLCPKIWVSYDKSNELQSRKLGYKAKAVAKESKKTYFQSRDNAVHLTAQAAVNMKKTFRGIFFAKKNVAIKQKIWREHLTSVGLAINAGQIKI</sequence>
<dbReference type="AlphaFoldDB" id="A0A0N4UXW1"/>
<gene>
    <name evidence="1" type="ORF">EVEC_LOCUS2098</name>
</gene>
<reference evidence="1 2" key="2">
    <citation type="submission" date="2018-10" db="EMBL/GenBank/DDBJ databases">
        <authorList>
            <consortium name="Pathogen Informatics"/>
        </authorList>
    </citation>
    <scope>NUCLEOTIDE SEQUENCE [LARGE SCALE GENOMIC DNA]</scope>
</reference>
<reference evidence="3" key="1">
    <citation type="submission" date="2017-02" db="UniProtKB">
        <authorList>
            <consortium name="WormBaseParasite"/>
        </authorList>
    </citation>
    <scope>IDENTIFICATION</scope>
</reference>
<dbReference type="WBParaSite" id="EVEC_0000239001-mRNA-1">
    <property type="protein sequence ID" value="EVEC_0000239001-mRNA-1"/>
    <property type="gene ID" value="EVEC_0000239001"/>
</dbReference>
<protein>
    <submittedName>
        <fullName evidence="3">60S ribosomal protein L28</fullName>
    </submittedName>
</protein>
<name>A0A0N4UXW1_ENTVE</name>
<evidence type="ECO:0000313" key="3">
    <source>
        <dbReference type="WBParaSite" id="EVEC_0000239001-mRNA-1"/>
    </source>
</evidence>
<dbReference type="EMBL" id="UXUI01007317">
    <property type="protein sequence ID" value="VDD86955.1"/>
    <property type="molecule type" value="Genomic_DNA"/>
</dbReference>
<proteinExistence type="predicted"/>
<keyword evidence="2" id="KW-1185">Reference proteome</keyword>